<evidence type="ECO:0000259" key="4">
    <source>
        <dbReference type="PROSITE" id="PS51350"/>
    </source>
</evidence>
<dbReference type="Proteomes" id="UP000886879">
    <property type="component" value="Unassembled WGS sequence"/>
</dbReference>
<dbReference type="NCBIfam" id="TIGR01003">
    <property type="entry name" value="PTS_HPr_family"/>
    <property type="match status" value="1"/>
</dbReference>
<dbReference type="AlphaFoldDB" id="A0A9D1CIC7"/>
<gene>
    <name evidence="5" type="ORF">IAD31_07945</name>
</gene>
<comment type="function">
    <text evidence="1">General (non sugar-specific) component of the phosphoenolpyruvate-dependent sugar phosphotransferase system (sugar PTS). This major carbohydrate active-transport system catalyzes the phosphorylation of incoming sugar substrates concomitantly with their translocation across the cell membrane. The phosphoryl group from phosphoenolpyruvate (PEP) is transferred to the phosphoryl carrier protein HPr by enzyme I. Phospho-HPr then transfers it to the PTS EIIA domain.</text>
</comment>
<evidence type="ECO:0000256" key="2">
    <source>
        <dbReference type="ARBA" id="ARBA00020422"/>
    </source>
</evidence>
<dbReference type="PROSITE" id="PS51350">
    <property type="entry name" value="PTS_HPR_DOM"/>
    <property type="match status" value="1"/>
</dbReference>
<dbReference type="EMBL" id="DVFO01000087">
    <property type="protein sequence ID" value="HIQ61504.1"/>
    <property type="molecule type" value="Genomic_DNA"/>
</dbReference>
<organism evidence="5 6">
    <name type="scientific">Candidatus Enterenecus faecium</name>
    <dbReference type="NCBI Taxonomy" id="2840780"/>
    <lineage>
        <taxon>Bacteria</taxon>
        <taxon>Bacillati</taxon>
        <taxon>Bacillota</taxon>
        <taxon>Clostridia</taxon>
        <taxon>Eubacteriales</taxon>
        <taxon>Candidatus Enterenecus</taxon>
    </lineage>
</organism>
<keyword evidence="3" id="KW-0813">Transport</keyword>
<dbReference type="PANTHER" id="PTHR33705">
    <property type="entry name" value="PHOSPHOCARRIER PROTEIN HPR"/>
    <property type="match status" value="1"/>
</dbReference>
<dbReference type="InterPro" id="IPR050399">
    <property type="entry name" value="HPr"/>
</dbReference>
<dbReference type="Gene3D" id="3.30.1340.10">
    <property type="entry name" value="HPr-like"/>
    <property type="match status" value="1"/>
</dbReference>
<comment type="caution">
    <text evidence="5">The sequence shown here is derived from an EMBL/GenBank/DDBJ whole genome shotgun (WGS) entry which is preliminary data.</text>
</comment>
<reference evidence="5" key="2">
    <citation type="journal article" date="2021" name="PeerJ">
        <title>Extensive microbial diversity within the chicken gut microbiome revealed by metagenomics and culture.</title>
        <authorList>
            <person name="Gilroy R."/>
            <person name="Ravi A."/>
            <person name="Getino M."/>
            <person name="Pursley I."/>
            <person name="Horton D.L."/>
            <person name="Alikhan N.F."/>
            <person name="Baker D."/>
            <person name="Gharbi K."/>
            <person name="Hall N."/>
            <person name="Watson M."/>
            <person name="Adriaenssens E.M."/>
            <person name="Foster-Nyarko E."/>
            <person name="Jarju S."/>
            <person name="Secka A."/>
            <person name="Antonio M."/>
            <person name="Oren A."/>
            <person name="Chaudhuri R.R."/>
            <person name="La Ragione R."/>
            <person name="Hildebrand F."/>
            <person name="Pallen M.J."/>
        </authorList>
    </citation>
    <scope>NUCLEOTIDE SEQUENCE</scope>
    <source>
        <strain evidence="5">ChiGjej2B2-12916</strain>
    </source>
</reference>
<evidence type="ECO:0000256" key="1">
    <source>
        <dbReference type="ARBA" id="ARBA00003681"/>
    </source>
</evidence>
<dbReference type="Pfam" id="PF00381">
    <property type="entry name" value="PTS-HPr"/>
    <property type="match status" value="1"/>
</dbReference>
<protein>
    <recommendedName>
        <fullName evidence="2">Phosphocarrier protein HPr</fullName>
    </recommendedName>
</protein>
<feature type="domain" description="HPr" evidence="4">
    <location>
        <begin position="5"/>
        <end position="90"/>
    </location>
</feature>
<evidence type="ECO:0000313" key="6">
    <source>
        <dbReference type="Proteomes" id="UP000886879"/>
    </source>
</evidence>
<evidence type="ECO:0000313" key="5">
    <source>
        <dbReference type="EMBL" id="HIQ61504.1"/>
    </source>
</evidence>
<reference evidence="5" key="1">
    <citation type="submission" date="2020-10" db="EMBL/GenBank/DDBJ databases">
        <authorList>
            <person name="Gilroy R."/>
        </authorList>
    </citation>
    <scope>NUCLEOTIDE SEQUENCE</scope>
    <source>
        <strain evidence="5">ChiGjej2B2-12916</strain>
    </source>
</reference>
<name>A0A9D1CIC7_9FIRM</name>
<sequence length="90" mass="9691">MVPGDGHGVHTIRDELGIHARPAGQLAKVAKSFEPTVISITKEGKTVKASQLMKLMGLAIKKGHEITITVEGEQEEEAAAAMKKFLEENL</sequence>
<dbReference type="SUPFAM" id="SSF55594">
    <property type="entry name" value="HPr-like"/>
    <property type="match status" value="1"/>
</dbReference>
<dbReference type="InterPro" id="IPR000032">
    <property type="entry name" value="HPr-like"/>
</dbReference>
<dbReference type="CDD" id="cd00367">
    <property type="entry name" value="PTS-HPr_like"/>
    <property type="match status" value="1"/>
</dbReference>
<dbReference type="PANTHER" id="PTHR33705:SF1">
    <property type="entry name" value="PHOSPHOCARRIER PROTEIN HPR"/>
    <property type="match status" value="1"/>
</dbReference>
<evidence type="ECO:0000256" key="3">
    <source>
        <dbReference type="ARBA" id="ARBA00022597"/>
    </source>
</evidence>
<keyword evidence="3" id="KW-0762">Sugar transport</keyword>
<proteinExistence type="predicted"/>
<dbReference type="PRINTS" id="PR00107">
    <property type="entry name" value="PHOSPHOCPHPR"/>
</dbReference>
<accession>A0A9D1CIC7</accession>
<dbReference type="InterPro" id="IPR035895">
    <property type="entry name" value="HPr-like_sf"/>
</dbReference>